<comment type="caution">
    <text evidence="2">The sequence shown here is derived from an EMBL/GenBank/DDBJ whole genome shotgun (WGS) entry which is preliminary data.</text>
</comment>
<keyword evidence="3" id="KW-1185">Reference proteome</keyword>
<dbReference type="PANTHER" id="PTHR43861:SF1">
    <property type="entry name" value="TRANS-ACONITATE 2-METHYLTRANSFERASE"/>
    <property type="match status" value="1"/>
</dbReference>
<dbReference type="AlphaFoldDB" id="A0AA42BQF5"/>
<dbReference type="EMBL" id="JANATA010000021">
    <property type="protein sequence ID" value="MCP3429431.1"/>
    <property type="molecule type" value="Genomic_DNA"/>
</dbReference>
<feature type="domain" description="Methyltransferase type 11" evidence="1">
    <location>
        <begin position="54"/>
        <end position="145"/>
    </location>
</feature>
<sequence>MSPLHASNKAKVAEQFSKYATQYNDIAMVQQQIAQYSLSEMAKMGTLPQSHMWLDLGCGTGNNVTALAQHTRTPVIGLDLAAGMLTTAQRHNVTQPFVQADFESLPLHNSSIDVVFSSMALQWSSSPNVVAQEIERILAPGGHAFLNVMVSPSFMQLRKAFSAIGHAESVNDFAEPALWTNAFSEQVLVTAKSKTFTAEFTDFKTMMQSIKRVGAGVVQANHDLAKRERHNSTLLKNTLHQSTLYQSTSKEKSHPQAMTKSQYQTLVAFFSGCFELNYHVLFLHLHKPIQAD</sequence>
<dbReference type="Pfam" id="PF08241">
    <property type="entry name" value="Methyltransf_11"/>
    <property type="match status" value="1"/>
</dbReference>
<keyword evidence="2" id="KW-0489">Methyltransferase</keyword>
<accession>A0AA42BQF5</accession>
<dbReference type="PANTHER" id="PTHR43861">
    <property type="entry name" value="TRANS-ACONITATE 2-METHYLTRANSFERASE-RELATED"/>
    <property type="match status" value="1"/>
</dbReference>
<name>A0AA42BQF5_9ALTE</name>
<dbReference type="GO" id="GO:0032259">
    <property type="term" value="P:methylation"/>
    <property type="evidence" value="ECO:0007669"/>
    <property type="project" value="UniProtKB-KW"/>
</dbReference>
<organism evidence="2 3">
    <name type="scientific">Opacimonas viscosa</name>
    <dbReference type="NCBI Taxonomy" id="2961944"/>
    <lineage>
        <taxon>Bacteria</taxon>
        <taxon>Pseudomonadati</taxon>
        <taxon>Pseudomonadota</taxon>
        <taxon>Gammaproteobacteria</taxon>
        <taxon>Alteromonadales</taxon>
        <taxon>Alteromonadaceae</taxon>
        <taxon>Opacimonas</taxon>
    </lineage>
</organism>
<dbReference type="CDD" id="cd02440">
    <property type="entry name" value="AdoMet_MTases"/>
    <property type="match status" value="1"/>
</dbReference>
<evidence type="ECO:0000313" key="3">
    <source>
        <dbReference type="Proteomes" id="UP001165413"/>
    </source>
</evidence>
<dbReference type="Gene3D" id="3.40.50.150">
    <property type="entry name" value="Vaccinia Virus protein VP39"/>
    <property type="match status" value="1"/>
</dbReference>
<evidence type="ECO:0000313" key="2">
    <source>
        <dbReference type="EMBL" id="MCP3429431.1"/>
    </source>
</evidence>
<proteinExistence type="predicted"/>
<keyword evidence="2" id="KW-0808">Transferase</keyword>
<dbReference type="InterPro" id="IPR013216">
    <property type="entry name" value="Methyltransf_11"/>
</dbReference>
<dbReference type="RefSeq" id="WP_254101756.1">
    <property type="nucleotide sequence ID" value="NZ_JANATA010000021.1"/>
</dbReference>
<protein>
    <submittedName>
        <fullName evidence="2">Methyltransferase domain-containing protein</fullName>
    </submittedName>
</protein>
<dbReference type="InterPro" id="IPR029063">
    <property type="entry name" value="SAM-dependent_MTases_sf"/>
</dbReference>
<reference evidence="2" key="1">
    <citation type="submission" date="2022-07" db="EMBL/GenBank/DDBJ databases">
        <title>Characterization of the Novel Bacterium Alteromonas immobilis LMIT006 and Alteromonas gregis LMIT007.</title>
        <authorList>
            <person name="Lin X."/>
        </authorList>
    </citation>
    <scope>NUCLEOTIDE SEQUENCE</scope>
    <source>
        <strain evidence="2">LMIT007</strain>
    </source>
</reference>
<gene>
    <name evidence="2" type="ORF">NLF92_10790</name>
</gene>
<dbReference type="Proteomes" id="UP001165413">
    <property type="component" value="Unassembled WGS sequence"/>
</dbReference>
<evidence type="ECO:0000259" key="1">
    <source>
        <dbReference type="Pfam" id="PF08241"/>
    </source>
</evidence>
<dbReference type="SUPFAM" id="SSF53335">
    <property type="entry name" value="S-adenosyl-L-methionine-dependent methyltransferases"/>
    <property type="match status" value="1"/>
</dbReference>
<dbReference type="GO" id="GO:0008757">
    <property type="term" value="F:S-adenosylmethionine-dependent methyltransferase activity"/>
    <property type="evidence" value="ECO:0007669"/>
    <property type="project" value="InterPro"/>
</dbReference>